<dbReference type="Pfam" id="PF00646">
    <property type="entry name" value="F-box"/>
    <property type="match status" value="1"/>
</dbReference>
<accession>A0A6J0JJC3</accession>
<evidence type="ECO:0000313" key="4">
    <source>
        <dbReference type="RefSeq" id="XP_018435728.2"/>
    </source>
</evidence>
<feature type="domain" description="F-box" evidence="2">
    <location>
        <begin position="86"/>
        <end position="126"/>
    </location>
</feature>
<feature type="compositionally biased region" description="Basic and acidic residues" evidence="1">
    <location>
        <begin position="60"/>
        <end position="75"/>
    </location>
</feature>
<dbReference type="PANTHER" id="PTHR31672:SF13">
    <property type="entry name" value="F-BOX PROTEIN CPR30-LIKE"/>
    <property type="match status" value="1"/>
</dbReference>
<reference evidence="3" key="1">
    <citation type="journal article" date="2019" name="Database">
        <title>The radish genome database (RadishGD): an integrated information resource for radish genomics.</title>
        <authorList>
            <person name="Yu H.J."/>
            <person name="Baek S."/>
            <person name="Lee Y.J."/>
            <person name="Cho A."/>
            <person name="Mun J.H."/>
        </authorList>
    </citation>
    <scope>NUCLEOTIDE SEQUENCE [LARGE SCALE GENOMIC DNA]</scope>
    <source>
        <strain evidence="3">cv. WK10039</strain>
    </source>
</reference>
<protein>
    <submittedName>
        <fullName evidence="4">F-box protein At2g02030</fullName>
    </submittedName>
</protein>
<dbReference type="Pfam" id="PF07734">
    <property type="entry name" value="FBA_1"/>
    <property type="match status" value="1"/>
</dbReference>
<dbReference type="AlphaFoldDB" id="A0A6J0JJC3"/>
<proteinExistence type="predicted"/>
<dbReference type="RefSeq" id="XP_018435728.2">
    <property type="nucleotide sequence ID" value="XM_018580226.2"/>
</dbReference>
<dbReference type="GeneID" id="108808020"/>
<organism evidence="3 4">
    <name type="scientific">Raphanus sativus</name>
    <name type="common">Radish</name>
    <name type="synonym">Raphanus raphanistrum var. sativus</name>
    <dbReference type="NCBI Taxonomy" id="3726"/>
    <lineage>
        <taxon>Eukaryota</taxon>
        <taxon>Viridiplantae</taxon>
        <taxon>Streptophyta</taxon>
        <taxon>Embryophyta</taxon>
        <taxon>Tracheophyta</taxon>
        <taxon>Spermatophyta</taxon>
        <taxon>Magnoliopsida</taxon>
        <taxon>eudicotyledons</taxon>
        <taxon>Gunneridae</taxon>
        <taxon>Pentapetalae</taxon>
        <taxon>rosids</taxon>
        <taxon>malvids</taxon>
        <taxon>Brassicales</taxon>
        <taxon>Brassicaceae</taxon>
        <taxon>Brassiceae</taxon>
        <taxon>Raphanus</taxon>
    </lineage>
</organism>
<dbReference type="InterPro" id="IPR050796">
    <property type="entry name" value="SCF_F-box_component"/>
</dbReference>
<evidence type="ECO:0000256" key="1">
    <source>
        <dbReference type="SAM" id="MobiDB-lite"/>
    </source>
</evidence>
<reference evidence="4" key="2">
    <citation type="submission" date="2025-08" db="UniProtKB">
        <authorList>
            <consortium name="RefSeq"/>
        </authorList>
    </citation>
    <scope>IDENTIFICATION</scope>
    <source>
        <tissue evidence="4">Leaf</tissue>
    </source>
</reference>
<feature type="region of interest" description="Disordered" evidence="1">
    <location>
        <begin position="55"/>
        <end position="75"/>
    </location>
</feature>
<dbReference type="InterPro" id="IPR006527">
    <property type="entry name" value="F-box-assoc_dom_typ1"/>
</dbReference>
<dbReference type="Proteomes" id="UP000504610">
    <property type="component" value="Chromosome 6"/>
</dbReference>
<dbReference type="KEGG" id="rsz:108808020"/>
<dbReference type="InterPro" id="IPR036047">
    <property type="entry name" value="F-box-like_dom_sf"/>
</dbReference>
<dbReference type="SUPFAM" id="SSF81383">
    <property type="entry name" value="F-box domain"/>
    <property type="match status" value="1"/>
</dbReference>
<keyword evidence="3" id="KW-1185">Reference proteome</keyword>
<dbReference type="OrthoDB" id="1938527at2759"/>
<evidence type="ECO:0000313" key="3">
    <source>
        <dbReference type="Proteomes" id="UP000504610"/>
    </source>
</evidence>
<sequence length="460" mass="53854">MVFQNWSWKKKSEDHDSWSESCCYCNMREEYLDTWFESCYCYNLRREDTALQGWRKKRRRDDDDGQSKRKEEETRFRHRTDDLPFINDDLLEEIMLRLPAKALTRFEIVSKHWSRKIKSKYFKDRYMSHQKTTQEPKFLCLHESFLGLTLTSMSLDWSSTSCLAEEGPVYHIEPKIDQSTRVSGSCEGLVCIFDEHKPTSPIIVTNPAMVRAQTLPLSWFQRQCLEDNNNNKNQPPQFPGLGKDDVTGTYKLVWLHNNESNYTLSCEVFDFEVKKWRCLANTPCDVRANEEPIFAKGWLYWIIANRSNEYNILGYNIHTEMFRVFTNTIVSEACDFNTITMCSLSDRIWVTNNMPEGDGMQHFWRIKNTMDSEWESEKLFSIDPYLISPGFKNTSTVEPFITLKATSKDNKKVIVSRLYFSNLVHLLSSPTGQGLVFGSAFTGPGYCTFIPYFQSLDFPL</sequence>
<gene>
    <name evidence="4" type="primary">LOC108808020</name>
</gene>
<evidence type="ECO:0000259" key="2">
    <source>
        <dbReference type="SMART" id="SM00256"/>
    </source>
</evidence>
<name>A0A6J0JJC3_RAPSA</name>
<dbReference type="InterPro" id="IPR001810">
    <property type="entry name" value="F-box_dom"/>
</dbReference>
<dbReference type="SMART" id="SM00256">
    <property type="entry name" value="FBOX"/>
    <property type="match status" value="1"/>
</dbReference>
<dbReference type="PANTHER" id="PTHR31672">
    <property type="entry name" value="BNACNNG10540D PROTEIN"/>
    <property type="match status" value="1"/>
</dbReference>